<name>A0ABN7B2D5_9HEMI</name>
<evidence type="ECO:0000313" key="2">
    <source>
        <dbReference type="EMBL" id="BES97350.1"/>
    </source>
</evidence>
<dbReference type="Proteomes" id="UP001307889">
    <property type="component" value="Chromosome 8"/>
</dbReference>
<dbReference type="PANTHER" id="PTHR11679">
    <property type="entry name" value="VESICLE PROTEIN SORTING-ASSOCIATED"/>
    <property type="match status" value="1"/>
</dbReference>
<protein>
    <submittedName>
        <fullName evidence="2">Sec1 family domain containing 2</fullName>
    </submittedName>
</protein>
<gene>
    <name evidence="2" type="ORF">NTJ_10164</name>
</gene>
<dbReference type="InterPro" id="IPR027482">
    <property type="entry name" value="Sec1-like_dom2"/>
</dbReference>
<reference evidence="2 3" key="1">
    <citation type="submission" date="2023-09" db="EMBL/GenBank/DDBJ databases">
        <title>Nesidiocoris tenuis whole genome shotgun sequence.</title>
        <authorList>
            <person name="Shibata T."/>
            <person name="Shimoda M."/>
            <person name="Kobayashi T."/>
            <person name="Uehara T."/>
        </authorList>
    </citation>
    <scope>NUCLEOTIDE SEQUENCE [LARGE SCALE GENOMIC DNA]</scope>
    <source>
        <strain evidence="2 3">Japan</strain>
    </source>
</reference>
<comment type="similarity">
    <text evidence="1">Belongs to the STXBP/unc-18/SEC1 family.</text>
</comment>
<dbReference type="InterPro" id="IPR001619">
    <property type="entry name" value="Sec1-like"/>
</dbReference>
<dbReference type="Pfam" id="PF00995">
    <property type="entry name" value="Sec1"/>
    <property type="match status" value="1"/>
</dbReference>
<organism evidence="2 3">
    <name type="scientific">Nesidiocoris tenuis</name>
    <dbReference type="NCBI Taxonomy" id="355587"/>
    <lineage>
        <taxon>Eukaryota</taxon>
        <taxon>Metazoa</taxon>
        <taxon>Ecdysozoa</taxon>
        <taxon>Arthropoda</taxon>
        <taxon>Hexapoda</taxon>
        <taxon>Insecta</taxon>
        <taxon>Pterygota</taxon>
        <taxon>Neoptera</taxon>
        <taxon>Paraneoptera</taxon>
        <taxon>Hemiptera</taxon>
        <taxon>Heteroptera</taxon>
        <taxon>Panheteroptera</taxon>
        <taxon>Cimicomorpha</taxon>
        <taxon>Miridae</taxon>
        <taxon>Dicyphina</taxon>
        <taxon>Nesidiocoris</taxon>
    </lineage>
</organism>
<dbReference type="Gene3D" id="3.40.50.1910">
    <property type="match status" value="1"/>
</dbReference>
<sequence length="650" mass="71962">MEINLKYASLSVWQEVSKKVKDAAVFIDEPAAECLSWHGGVHLLLDAGARSVREFSSFEKGDGAKKAVFIVSSPLTGQTRFVLRDLISDNSFEHSILVTSCSPAVLTLATTGNVSGHDEEMSALRKLEADMLHWMKNEEAAAEIFHLLISCAPVSDRLFFLPQFSHVMPPFVEDLVGRTTYSILPRNLDVEALPLELQVTIVHIMTTLNSLLSKLNARESIYCMGLMSSLVGSQLQKHAASAVRLRSAERGLSLLLIDRNFDLCGPLMSSTATTMDLLKSTLPPLPGHCVDVAVDMSSVCLVPPGVVNDVASVLPGCLHDPPSELIDTLINRPNPDILPLIYTQLASALEIPNLPKKITLQDLENLISSHFDKNYENIAKNLILVQVAIALVNASKSSKSKNVVESLQKMIFQSMSANGECDEALQRLIQVIYERRDRGLDVDSIVALLVFTYSLIGSRYRIDIFIERSLKEAVVEMMTEESAKNDHPSNLVRKVSESGNVGFFCDRLFSRLRALKTCRGELEKYTEVSIAKDPACPLEYEGVLEQLLGDVVDVTRPETPDLRYKGNISQRNNFTSRFAMMLNSSKPHVMDNEEILVFVIGGITGSEIKYINNIFRVYNKRVIVGSTTLLSPGQIVDNLFVHDPLKPFAL</sequence>
<dbReference type="InterPro" id="IPR036045">
    <property type="entry name" value="Sec1-like_sf"/>
</dbReference>
<dbReference type="SUPFAM" id="SSF56815">
    <property type="entry name" value="Sec1/munc18-like (SM) proteins"/>
    <property type="match status" value="1"/>
</dbReference>
<dbReference type="EMBL" id="AP028916">
    <property type="protein sequence ID" value="BES97350.1"/>
    <property type="molecule type" value="Genomic_DNA"/>
</dbReference>
<proteinExistence type="inferred from homology"/>
<keyword evidence="3" id="KW-1185">Reference proteome</keyword>
<accession>A0ABN7B2D5</accession>
<evidence type="ECO:0000256" key="1">
    <source>
        <dbReference type="ARBA" id="ARBA00009884"/>
    </source>
</evidence>
<evidence type="ECO:0000313" key="3">
    <source>
        <dbReference type="Proteomes" id="UP001307889"/>
    </source>
</evidence>